<gene>
    <name evidence="3" type="ORF">PoB_006612400</name>
</gene>
<sequence>MPSVSVFSFKKPSFLYGLILVLVLSSSRTACRSVTPTSRDSHGDHQIIPSPPLESLLPRDSQTTRMPARHLSPEASTAGSSDTEGDIPTMAQALQMDDVYPGIPTSIPDKLASIGKVKEANSTTSPSLNADQNGVFYLTRDGNHSAEFSSVTPFTVPKVTGGTVTSTTPVTIEYHSSTTTSPDPHVTEVTPHGDIPTVLSSTVPELDIPRELRIAWLAPSGWTEGFSAETTVNVFKQALYDARWFLPHTNIR</sequence>
<protein>
    <submittedName>
        <fullName evidence="3">Uncharacterized protein</fullName>
    </submittedName>
</protein>
<name>A0AAV4D623_9GAST</name>
<keyword evidence="4" id="KW-1185">Reference proteome</keyword>
<dbReference type="AlphaFoldDB" id="A0AAV4D623"/>
<evidence type="ECO:0000256" key="2">
    <source>
        <dbReference type="SAM" id="SignalP"/>
    </source>
</evidence>
<feature type="region of interest" description="Disordered" evidence="1">
    <location>
        <begin position="33"/>
        <end position="86"/>
    </location>
</feature>
<keyword evidence="2" id="KW-0732">Signal</keyword>
<evidence type="ECO:0000313" key="4">
    <source>
        <dbReference type="Proteomes" id="UP000735302"/>
    </source>
</evidence>
<proteinExistence type="predicted"/>
<feature type="chain" id="PRO_5043708135" evidence="2">
    <location>
        <begin position="34"/>
        <end position="252"/>
    </location>
</feature>
<dbReference type="Proteomes" id="UP000735302">
    <property type="component" value="Unassembled WGS sequence"/>
</dbReference>
<evidence type="ECO:0000313" key="3">
    <source>
        <dbReference type="EMBL" id="GFO39619.1"/>
    </source>
</evidence>
<reference evidence="3 4" key="1">
    <citation type="journal article" date="2021" name="Elife">
        <title>Chloroplast acquisition without the gene transfer in kleptoplastic sea slugs, Plakobranchus ocellatus.</title>
        <authorList>
            <person name="Maeda T."/>
            <person name="Takahashi S."/>
            <person name="Yoshida T."/>
            <person name="Shimamura S."/>
            <person name="Takaki Y."/>
            <person name="Nagai Y."/>
            <person name="Toyoda A."/>
            <person name="Suzuki Y."/>
            <person name="Arimoto A."/>
            <person name="Ishii H."/>
            <person name="Satoh N."/>
            <person name="Nishiyama T."/>
            <person name="Hasebe M."/>
            <person name="Maruyama T."/>
            <person name="Minagawa J."/>
            <person name="Obokata J."/>
            <person name="Shigenobu S."/>
        </authorList>
    </citation>
    <scope>NUCLEOTIDE SEQUENCE [LARGE SCALE GENOMIC DNA]</scope>
</reference>
<feature type="signal peptide" evidence="2">
    <location>
        <begin position="1"/>
        <end position="33"/>
    </location>
</feature>
<comment type="caution">
    <text evidence="3">The sequence shown here is derived from an EMBL/GenBank/DDBJ whole genome shotgun (WGS) entry which is preliminary data.</text>
</comment>
<organism evidence="3 4">
    <name type="scientific">Plakobranchus ocellatus</name>
    <dbReference type="NCBI Taxonomy" id="259542"/>
    <lineage>
        <taxon>Eukaryota</taxon>
        <taxon>Metazoa</taxon>
        <taxon>Spiralia</taxon>
        <taxon>Lophotrochozoa</taxon>
        <taxon>Mollusca</taxon>
        <taxon>Gastropoda</taxon>
        <taxon>Heterobranchia</taxon>
        <taxon>Euthyneura</taxon>
        <taxon>Panpulmonata</taxon>
        <taxon>Sacoglossa</taxon>
        <taxon>Placobranchoidea</taxon>
        <taxon>Plakobranchidae</taxon>
        <taxon>Plakobranchus</taxon>
    </lineage>
</organism>
<accession>A0AAV4D623</accession>
<dbReference type="EMBL" id="BLXT01007504">
    <property type="protein sequence ID" value="GFO39619.1"/>
    <property type="molecule type" value="Genomic_DNA"/>
</dbReference>
<evidence type="ECO:0000256" key="1">
    <source>
        <dbReference type="SAM" id="MobiDB-lite"/>
    </source>
</evidence>